<sequence length="124" mass="14402">MNKFSDVPIFVIYNILRNYLKKQTKKAGFFIENSHIKNDVIAMNTSCGPKFLHRLHKPIFLKVKNLLIKFLIACSCRRGSYRRILNNFLTQKVQQLGSIVIEISIKSCNFLVFDHIKLTISLSN</sequence>
<accession>A0A3M7SV96</accession>
<organism evidence="1 2">
    <name type="scientific">Brachionus plicatilis</name>
    <name type="common">Marine rotifer</name>
    <name type="synonym">Brachionus muelleri</name>
    <dbReference type="NCBI Taxonomy" id="10195"/>
    <lineage>
        <taxon>Eukaryota</taxon>
        <taxon>Metazoa</taxon>
        <taxon>Spiralia</taxon>
        <taxon>Gnathifera</taxon>
        <taxon>Rotifera</taxon>
        <taxon>Eurotatoria</taxon>
        <taxon>Monogononta</taxon>
        <taxon>Pseudotrocha</taxon>
        <taxon>Ploima</taxon>
        <taxon>Brachionidae</taxon>
        <taxon>Brachionus</taxon>
    </lineage>
</organism>
<proteinExistence type="predicted"/>
<evidence type="ECO:0000313" key="1">
    <source>
        <dbReference type="EMBL" id="RNA39520.1"/>
    </source>
</evidence>
<name>A0A3M7SV96_BRAPC</name>
<protein>
    <submittedName>
        <fullName evidence="1">Uncharacterized protein</fullName>
    </submittedName>
</protein>
<reference evidence="1 2" key="1">
    <citation type="journal article" date="2018" name="Sci. Rep.">
        <title>Genomic signatures of local adaptation to the degree of environmental predictability in rotifers.</title>
        <authorList>
            <person name="Franch-Gras L."/>
            <person name="Hahn C."/>
            <person name="Garcia-Roger E.M."/>
            <person name="Carmona M.J."/>
            <person name="Serra M."/>
            <person name="Gomez A."/>
        </authorList>
    </citation>
    <scope>NUCLEOTIDE SEQUENCE [LARGE SCALE GENOMIC DNA]</scope>
    <source>
        <strain evidence="1">HYR1</strain>
    </source>
</reference>
<dbReference type="EMBL" id="REGN01000743">
    <property type="protein sequence ID" value="RNA39520.1"/>
    <property type="molecule type" value="Genomic_DNA"/>
</dbReference>
<dbReference type="AlphaFoldDB" id="A0A3M7SV96"/>
<evidence type="ECO:0000313" key="2">
    <source>
        <dbReference type="Proteomes" id="UP000276133"/>
    </source>
</evidence>
<comment type="caution">
    <text evidence="1">The sequence shown here is derived from an EMBL/GenBank/DDBJ whole genome shotgun (WGS) entry which is preliminary data.</text>
</comment>
<keyword evidence="2" id="KW-1185">Reference proteome</keyword>
<dbReference type="Proteomes" id="UP000276133">
    <property type="component" value="Unassembled WGS sequence"/>
</dbReference>
<gene>
    <name evidence="1" type="ORF">BpHYR1_050373</name>
</gene>